<dbReference type="EMBL" id="JAUJEB010000001">
    <property type="protein sequence ID" value="MDN5212697.1"/>
    <property type="molecule type" value="Genomic_DNA"/>
</dbReference>
<evidence type="ECO:0000256" key="1">
    <source>
        <dbReference type="ARBA" id="ARBA00023015"/>
    </source>
</evidence>
<evidence type="ECO:0000313" key="6">
    <source>
        <dbReference type="Proteomes" id="UP001172083"/>
    </source>
</evidence>
<dbReference type="Pfam" id="PF01638">
    <property type="entry name" value="HxlR"/>
    <property type="match status" value="1"/>
</dbReference>
<dbReference type="RefSeq" id="WP_346758014.1">
    <property type="nucleotide sequence ID" value="NZ_JAUJEB010000001.1"/>
</dbReference>
<dbReference type="SUPFAM" id="SSF46785">
    <property type="entry name" value="Winged helix' DNA-binding domain"/>
    <property type="match status" value="1"/>
</dbReference>
<keyword evidence="1" id="KW-0805">Transcription regulation</keyword>
<accession>A0ABT8L4K9</accession>
<keyword evidence="2" id="KW-0238">DNA-binding</keyword>
<name>A0ABT8L4K9_9BACT</name>
<evidence type="ECO:0000256" key="2">
    <source>
        <dbReference type="ARBA" id="ARBA00023125"/>
    </source>
</evidence>
<comment type="caution">
    <text evidence="5">The sequence shown here is derived from an EMBL/GenBank/DDBJ whole genome shotgun (WGS) entry which is preliminary data.</text>
</comment>
<evidence type="ECO:0000259" key="4">
    <source>
        <dbReference type="PROSITE" id="PS51118"/>
    </source>
</evidence>
<proteinExistence type="predicted"/>
<sequence>MRMDPKQRCAVIETLKVFSAKWKPCILSYLFTESKRYGELQRLIPNISRKMLTQHLKELCADGLIERKPFPTIPPKVEYVISEKGKSLQPVFRVLNTWGVNNLDNVCSTEEMIAT</sequence>
<dbReference type="InterPro" id="IPR036388">
    <property type="entry name" value="WH-like_DNA-bd_sf"/>
</dbReference>
<dbReference type="Gene3D" id="1.10.10.10">
    <property type="entry name" value="Winged helix-like DNA-binding domain superfamily/Winged helix DNA-binding domain"/>
    <property type="match status" value="1"/>
</dbReference>
<evidence type="ECO:0000313" key="5">
    <source>
        <dbReference type="EMBL" id="MDN5212697.1"/>
    </source>
</evidence>
<feature type="domain" description="HTH hxlR-type" evidence="4">
    <location>
        <begin position="9"/>
        <end position="107"/>
    </location>
</feature>
<dbReference type="InterPro" id="IPR036390">
    <property type="entry name" value="WH_DNA-bd_sf"/>
</dbReference>
<evidence type="ECO:0000256" key="3">
    <source>
        <dbReference type="ARBA" id="ARBA00023163"/>
    </source>
</evidence>
<organism evidence="5 6">
    <name type="scientific">Agaribacillus aureus</name>
    <dbReference type="NCBI Taxonomy" id="3051825"/>
    <lineage>
        <taxon>Bacteria</taxon>
        <taxon>Pseudomonadati</taxon>
        <taxon>Bacteroidota</taxon>
        <taxon>Cytophagia</taxon>
        <taxon>Cytophagales</taxon>
        <taxon>Splendidivirgaceae</taxon>
        <taxon>Agaribacillus</taxon>
    </lineage>
</organism>
<dbReference type="Proteomes" id="UP001172083">
    <property type="component" value="Unassembled WGS sequence"/>
</dbReference>
<gene>
    <name evidence="5" type="ORF">QQ020_11595</name>
</gene>
<dbReference type="InterPro" id="IPR002577">
    <property type="entry name" value="HTH_HxlR"/>
</dbReference>
<dbReference type="PROSITE" id="PS51118">
    <property type="entry name" value="HTH_HXLR"/>
    <property type="match status" value="1"/>
</dbReference>
<keyword evidence="6" id="KW-1185">Reference proteome</keyword>
<dbReference type="PANTHER" id="PTHR33204">
    <property type="entry name" value="TRANSCRIPTIONAL REGULATOR, MARR FAMILY"/>
    <property type="match status" value="1"/>
</dbReference>
<dbReference type="PANTHER" id="PTHR33204:SF29">
    <property type="entry name" value="TRANSCRIPTIONAL REGULATOR"/>
    <property type="match status" value="1"/>
</dbReference>
<protein>
    <submittedName>
        <fullName evidence="5">Helix-turn-helix domain-containing protein</fullName>
    </submittedName>
</protein>
<reference evidence="5" key="1">
    <citation type="submission" date="2023-06" db="EMBL/GenBank/DDBJ databases">
        <title>Genomic of Agaribacillus aureum.</title>
        <authorList>
            <person name="Wang G."/>
        </authorList>
    </citation>
    <scope>NUCLEOTIDE SEQUENCE</scope>
    <source>
        <strain evidence="5">BMA12</strain>
    </source>
</reference>
<keyword evidence="3" id="KW-0804">Transcription</keyword>